<evidence type="ECO:0000313" key="2">
    <source>
        <dbReference type="EMBL" id="QDO97726.1"/>
    </source>
</evidence>
<dbReference type="InterPro" id="IPR050194">
    <property type="entry name" value="Glycosyltransferase_grp1"/>
</dbReference>
<accession>A0A516H1S7</accession>
<dbReference type="CDD" id="cd03801">
    <property type="entry name" value="GT4_PimA-like"/>
    <property type="match status" value="1"/>
</dbReference>
<keyword evidence="3" id="KW-1185">Reference proteome</keyword>
<name>A0A516H1S7_9PROT</name>
<keyword evidence="2" id="KW-0808">Transferase</keyword>
<evidence type="ECO:0000313" key="3">
    <source>
        <dbReference type="Proteomes" id="UP000317496"/>
    </source>
</evidence>
<feature type="domain" description="Glycosyl transferase family 1" evidence="1">
    <location>
        <begin position="241"/>
        <end position="389"/>
    </location>
</feature>
<proteinExistence type="predicted"/>
<dbReference type="Proteomes" id="UP000317496">
    <property type="component" value="Chromosome"/>
</dbReference>
<gene>
    <name evidence="2" type="ORF">FNB15_10790</name>
</gene>
<evidence type="ECO:0000259" key="1">
    <source>
        <dbReference type="Pfam" id="PF00534"/>
    </source>
</evidence>
<dbReference type="SUPFAM" id="SSF53756">
    <property type="entry name" value="UDP-Glycosyltransferase/glycogen phosphorylase"/>
    <property type="match status" value="1"/>
</dbReference>
<reference evidence="2 3" key="1">
    <citation type="submission" date="2019-07" db="EMBL/GenBank/DDBJ databases">
        <title>Genome sequencing for Ferrovibrio sp. K5.</title>
        <authorList>
            <person name="Park S.-J."/>
        </authorList>
    </citation>
    <scope>NUCLEOTIDE SEQUENCE [LARGE SCALE GENOMIC DNA]</scope>
    <source>
        <strain evidence="2 3">K5</strain>
    </source>
</reference>
<protein>
    <submittedName>
        <fullName evidence="2">Glycosyltransferase family 4 protein</fullName>
    </submittedName>
</protein>
<dbReference type="PANTHER" id="PTHR45947">
    <property type="entry name" value="SULFOQUINOVOSYL TRANSFERASE SQD2"/>
    <property type="match status" value="1"/>
</dbReference>
<dbReference type="EMBL" id="CP041636">
    <property type="protein sequence ID" value="QDO97726.1"/>
    <property type="molecule type" value="Genomic_DNA"/>
</dbReference>
<dbReference type="KEGG" id="fer:FNB15_10790"/>
<dbReference type="PANTHER" id="PTHR45947:SF3">
    <property type="entry name" value="SULFOQUINOVOSYL TRANSFERASE SQD2"/>
    <property type="match status" value="1"/>
</dbReference>
<dbReference type="AlphaFoldDB" id="A0A516H1S7"/>
<sequence length="409" mass="45683">MAGLSASMHLFDPFANQDLHVTAIAAQHASHSHAYATPHRRFERVAVSSIFGDPMDRRTWSAAPYSVASCLQKLGIAVEGIHSGGTRGERGLLALHYVMTGYGRPHSSEAVLRLPSARRKAAERLAETARRRRIRHIIHTGTLDLPPVDREDGVKHYLYCDQTWALSLAHRPDLSDYSRRAVENFEKTERAALDSVEHVFTFGHYVRDHMIAHYGLPPEKVTAVGSGMGQIEPYDQPKDYSRPHLLFVAKHLFAAKGGNLLVDAFRIAQRQRPDLLLNIVGDPSSANHVATHPGIHFHPHLPWRELQRLYRVSTLLVQPMLNDPWGQVYLEAMLSRTPVIGLHRNGLPEIIENGQHGFLVEAATPQALASTILDALSDPQRLTEMGWSGQQHVLQTYSWDAVANRIAFG</sequence>
<dbReference type="Pfam" id="PF00534">
    <property type="entry name" value="Glycos_transf_1"/>
    <property type="match status" value="1"/>
</dbReference>
<organism evidence="2 3">
    <name type="scientific">Ferrovibrio terrae</name>
    <dbReference type="NCBI Taxonomy" id="2594003"/>
    <lineage>
        <taxon>Bacteria</taxon>
        <taxon>Pseudomonadati</taxon>
        <taxon>Pseudomonadota</taxon>
        <taxon>Alphaproteobacteria</taxon>
        <taxon>Rhodospirillales</taxon>
        <taxon>Rhodospirillaceae</taxon>
        <taxon>Ferrovibrio</taxon>
    </lineage>
</organism>
<dbReference type="InterPro" id="IPR001296">
    <property type="entry name" value="Glyco_trans_1"/>
</dbReference>
<dbReference type="Gene3D" id="3.40.50.2000">
    <property type="entry name" value="Glycogen Phosphorylase B"/>
    <property type="match status" value="2"/>
</dbReference>
<dbReference type="OrthoDB" id="9790710at2"/>
<dbReference type="GO" id="GO:0016758">
    <property type="term" value="F:hexosyltransferase activity"/>
    <property type="evidence" value="ECO:0007669"/>
    <property type="project" value="TreeGrafter"/>
</dbReference>